<feature type="transmembrane region" description="Helical" evidence="6">
    <location>
        <begin position="239"/>
        <end position="258"/>
    </location>
</feature>
<comment type="similarity">
    <text evidence="2">Belongs to the autoinducer-2 exporter (AI-2E) (TC 2.A.86) family.</text>
</comment>
<feature type="transmembrane region" description="Helical" evidence="6">
    <location>
        <begin position="205"/>
        <end position="233"/>
    </location>
</feature>
<dbReference type="Proteomes" id="UP001197378">
    <property type="component" value="Unassembled WGS sequence"/>
</dbReference>
<dbReference type="PANTHER" id="PTHR21716">
    <property type="entry name" value="TRANSMEMBRANE PROTEIN"/>
    <property type="match status" value="1"/>
</dbReference>
<name>A0AAE3CKH1_9PROT</name>
<evidence type="ECO:0000256" key="4">
    <source>
        <dbReference type="ARBA" id="ARBA00022989"/>
    </source>
</evidence>
<dbReference type="GO" id="GO:0016020">
    <property type="term" value="C:membrane"/>
    <property type="evidence" value="ECO:0007669"/>
    <property type="project" value="UniProtKB-SubCell"/>
</dbReference>
<gene>
    <name evidence="7" type="ORF">HFQ13_11695</name>
</gene>
<evidence type="ECO:0000256" key="5">
    <source>
        <dbReference type="ARBA" id="ARBA00023136"/>
    </source>
</evidence>
<sequence length="351" mass="38526">MPQRWLPWLALALLLWLIYLLGPILSPFLIAGVLAYLGNPLVTFLQRWRIGRTLGTTLVFLFALLLAAAIIIALLPTVRAQTLIAINYLQQYAKLLQTQLLPQISQRLGIPIDSHTLTAYASKNASKLAHWASSSLQVALISGSGILSFLMNFLLIPVITFYLLRDWPRLLQRLDELIPRRQLALVRQLAIDSDRMLMAFLRGQLLDMLALGATYAIGLSIVGLKTALLIGLLSGLLSFVPYLGFASGIILASLAMYIQGGTLLSLAEVWAVYGVGQVLESTLFIPILVGDRIGLHPVLVIFAVLAGGQLLGFVGLLIALPVTAILIALLRHAHRWYRQSRAYAANLPQEE</sequence>
<organism evidence="7 8">
    <name type="scientific">Igneacidithiobacillus copahuensis</name>
    <dbReference type="NCBI Taxonomy" id="2724909"/>
    <lineage>
        <taxon>Bacteria</taxon>
        <taxon>Pseudomonadati</taxon>
        <taxon>Pseudomonadota</taxon>
        <taxon>Acidithiobacillia</taxon>
        <taxon>Acidithiobacillales</taxon>
        <taxon>Acidithiobacillaceae</taxon>
        <taxon>Igneacidithiobacillus</taxon>
    </lineage>
</organism>
<reference evidence="7" key="1">
    <citation type="journal article" date="2021" name="ISME J.">
        <title>Genomic evolution of the class Acidithiobacillia: deep-branching Proteobacteria living in extreme acidic conditions.</title>
        <authorList>
            <person name="Moya-Beltran A."/>
            <person name="Beard S."/>
            <person name="Rojas-Villalobos C."/>
            <person name="Issotta F."/>
            <person name="Gallardo Y."/>
            <person name="Ulloa R."/>
            <person name="Giaveno A."/>
            <person name="Degli Esposti M."/>
            <person name="Johnson D.B."/>
            <person name="Quatrini R."/>
        </authorList>
    </citation>
    <scope>NUCLEOTIDE SEQUENCE</scope>
    <source>
        <strain evidence="7">VAN18-1</strain>
    </source>
</reference>
<dbReference type="Pfam" id="PF01594">
    <property type="entry name" value="AI-2E_transport"/>
    <property type="match status" value="1"/>
</dbReference>
<dbReference type="AlphaFoldDB" id="A0AAE3CKH1"/>
<keyword evidence="5 6" id="KW-0472">Membrane</keyword>
<dbReference type="RefSeq" id="WP_215870927.1">
    <property type="nucleotide sequence ID" value="NZ_JAAXYO010000165.1"/>
</dbReference>
<comment type="subcellular location">
    <subcellularLocation>
        <location evidence="1">Membrane</location>
        <topology evidence="1">Multi-pass membrane protein</topology>
    </subcellularLocation>
</comment>
<dbReference type="EMBL" id="JAAXYO010000165">
    <property type="protein sequence ID" value="MBU2788853.1"/>
    <property type="molecule type" value="Genomic_DNA"/>
</dbReference>
<keyword evidence="3 6" id="KW-0812">Transmembrane</keyword>
<evidence type="ECO:0000256" key="2">
    <source>
        <dbReference type="ARBA" id="ARBA00009773"/>
    </source>
</evidence>
<feature type="transmembrane region" description="Helical" evidence="6">
    <location>
        <begin position="58"/>
        <end position="78"/>
    </location>
</feature>
<evidence type="ECO:0000256" key="1">
    <source>
        <dbReference type="ARBA" id="ARBA00004141"/>
    </source>
</evidence>
<comment type="caution">
    <text evidence="7">The sequence shown here is derived from an EMBL/GenBank/DDBJ whole genome shotgun (WGS) entry which is preliminary data.</text>
</comment>
<accession>A0AAE3CKH1</accession>
<feature type="transmembrane region" description="Helical" evidence="6">
    <location>
        <begin position="6"/>
        <end position="37"/>
    </location>
</feature>
<keyword evidence="4 6" id="KW-1133">Transmembrane helix</keyword>
<feature type="transmembrane region" description="Helical" evidence="6">
    <location>
        <begin position="138"/>
        <end position="164"/>
    </location>
</feature>
<evidence type="ECO:0000313" key="7">
    <source>
        <dbReference type="EMBL" id="MBU2788853.1"/>
    </source>
</evidence>
<feature type="transmembrane region" description="Helical" evidence="6">
    <location>
        <begin position="301"/>
        <end position="330"/>
    </location>
</feature>
<proteinExistence type="inferred from homology"/>
<feature type="transmembrane region" description="Helical" evidence="6">
    <location>
        <begin position="270"/>
        <end position="289"/>
    </location>
</feature>
<dbReference type="InterPro" id="IPR002549">
    <property type="entry name" value="AI-2E-like"/>
</dbReference>
<evidence type="ECO:0000256" key="6">
    <source>
        <dbReference type="SAM" id="Phobius"/>
    </source>
</evidence>
<dbReference type="GO" id="GO:0055085">
    <property type="term" value="P:transmembrane transport"/>
    <property type="evidence" value="ECO:0007669"/>
    <property type="project" value="TreeGrafter"/>
</dbReference>
<protein>
    <submittedName>
        <fullName evidence="7">AI-2E family transporter</fullName>
    </submittedName>
</protein>
<keyword evidence="8" id="KW-1185">Reference proteome</keyword>
<evidence type="ECO:0000256" key="3">
    <source>
        <dbReference type="ARBA" id="ARBA00022692"/>
    </source>
</evidence>
<evidence type="ECO:0000313" key="8">
    <source>
        <dbReference type="Proteomes" id="UP001197378"/>
    </source>
</evidence>
<dbReference type="PANTHER" id="PTHR21716:SF64">
    <property type="entry name" value="AI-2 TRANSPORT PROTEIN TQSA"/>
    <property type="match status" value="1"/>
</dbReference>